<sequence length="104" mass="12499">MFVTPPKKETAFVVRHRQARNVVRRHTCSMYRLRFLRVSVSSKTPDNRIQSEEPSRQQEIPFQHEYKTIRGWTLLTASVPFCRNSGERHHLMDQVSFDDDKRRR</sequence>
<evidence type="ECO:0000313" key="1">
    <source>
        <dbReference type="EMBL" id="KAL3795020.1"/>
    </source>
</evidence>
<dbReference type="Proteomes" id="UP001516023">
    <property type="component" value="Unassembled WGS sequence"/>
</dbReference>
<dbReference type="EMBL" id="JABMIG020000075">
    <property type="protein sequence ID" value="KAL3795020.1"/>
    <property type="molecule type" value="Genomic_DNA"/>
</dbReference>
<accession>A0ABD3Q435</accession>
<proteinExistence type="predicted"/>
<comment type="caution">
    <text evidence="1">The sequence shown here is derived from an EMBL/GenBank/DDBJ whole genome shotgun (WGS) entry which is preliminary data.</text>
</comment>
<reference evidence="1 2" key="1">
    <citation type="journal article" date="2020" name="G3 (Bethesda)">
        <title>Improved Reference Genome for Cyclotella cryptica CCMP332, a Model for Cell Wall Morphogenesis, Salinity Adaptation, and Lipid Production in Diatoms (Bacillariophyta).</title>
        <authorList>
            <person name="Roberts W.R."/>
            <person name="Downey K.M."/>
            <person name="Ruck E.C."/>
            <person name="Traller J.C."/>
            <person name="Alverson A.J."/>
        </authorList>
    </citation>
    <scope>NUCLEOTIDE SEQUENCE [LARGE SCALE GENOMIC DNA]</scope>
    <source>
        <strain evidence="1 2">CCMP332</strain>
    </source>
</reference>
<keyword evidence="2" id="KW-1185">Reference proteome</keyword>
<organism evidence="1 2">
    <name type="scientific">Cyclotella cryptica</name>
    <dbReference type="NCBI Taxonomy" id="29204"/>
    <lineage>
        <taxon>Eukaryota</taxon>
        <taxon>Sar</taxon>
        <taxon>Stramenopiles</taxon>
        <taxon>Ochrophyta</taxon>
        <taxon>Bacillariophyta</taxon>
        <taxon>Coscinodiscophyceae</taxon>
        <taxon>Thalassiosirophycidae</taxon>
        <taxon>Stephanodiscales</taxon>
        <taxon>Stephanodiscaceae</taxon>
        <taxon>Cyclotella</taxon>
    </lineage>
</organism>
<protein>
    <submittedName>
        <fullName evidence="1">Uncharacterized protein</fullName>
    </submittedName>
</protein>
<dbReference type="AlphaFoldDB" id="A0ABD3Q435"/>
<gene>
    <name evidence="1" type="ORF">HJC23_006341</name>
</gene>
<name>A0ABD3Q435_9STRA</name>
<evidence type="ECO:0000313" key="2">
    <source>
        <dbReference type="Proteomes" id="UP001516023"/>
    </source>
</evidence>